<organism evidence="7 8">
    <name type="scientific">Lates calcarifer</name>
    <name type="common">Barramundi</name>
    <name type="synonym">Holocentrus calcarifer</name>
    <dbReference type="NCBI Taxonomy" id="8187"/>
    <lineage>
        <taxon>Eukaryota</taxon>
        <taxon>Metazoa</taxon>
        <taxon>Chordata</taxon>
        <taxon>Craniata</taxon>
        <taxon>Vertebrata</taxon>
        <taxon>Euteleostomi</taxon>
        <taxon>Actinopterygii</taxon>
        <taxon>Neopterygii</taxon>
        <taxon>Teleostei</taxon>
        <taxon>Neoteleostei</taxon>
        <taxon>Acanthomorphata</taxon>
        <taxon>Carangaria</taxon>
        <taxon>Carangaria incertae sedis</taxon>
        <taxon>Centropomidae</taxon>
        <taxon>Lates</taxon>
    </lineage>
</organism>
<dbReference type="PANTHER" id="PTHR24206">
    <property type="entry name" value="OS06G0237300 PROTEIN"/>
    <property type="match status" value="1"/>
</dbReference>
<reference evidence="7" key="2">
    <citation type="submission" date="2025-08" db="UniProtKB">
        <authorList>
            <consortium name="Ensembl"/>
        </authorList>
    </citation>
    <scope>IDENTIFICATION</scope>
</reference>
<dbReference type="SUPFAM" id="SSF57716">
    <property type="entry name" value="Glucocorticoid receptor-like (DNA-binding domain)"/>
    <property type="match status" value="2"/>
</dbReference>
<dbReference type="Pfam" id="PF00412">
    <property type="entry name" value="LIM"/>
    <property type="match status" value="1"/>
</dbReference>
<dbReference type="STRING" id="8187.ENSLCAP00010052653"/>
<protein>
    <recommendedName>
        <fullName evidence="6">LIM zinc-binding domain-containing protein</fullName>
    </recommendedName>
</protein>
<name>A0A4W6FPZ5_LATCA</name>
<feature type="region of interest" description="Disordered" evidence="5">
    <location>
        <begin position="287"/>
        <end position="355"/>
    </location>
</feature>
<dbReference type="InterPro" id="IPR001781">
    <property type="entry name" value="Znf_LIM"/>
</dbReference>
<feature type="compositionally biased region" description="Polar residues" evidence="5">
    <location>
        <begin position="1"/>
        <end position="23"/>
    </location>
</feature>
<evidence type="ECO:0000256" key="1">
    <source>
        <dbReference type="ARBA" id="ARBA00022723"/>
    </source>
</evidence>
<feature type="domain" description="LIM zinc-binding" evidence="6">
    <location>
        <begin position="218"/>
        <end position="278"/>
    </location>
</feature>
<dbReference type="PROSITE" id="PS50023">
    <property type="entry name" value="LIM_DOMAIN_2"/>
    <property type="match status" value="1"/>
</dbReference>
<evidence type="ECO:0000313" key="8">
    <source>
        <dbReference type="Proteomes" id="UP000314980"/>
    </source>
</evidence>
<sequence length="800" mass="87726">MSSSLTQADPSTDQTMASSQDTAFSAGSPGRSRSGRPEERALSAEDQEGETVSVKERLAMYQAAVSKKETSSSSSAAMMDESEACSLPGGLASVKRQFENQEFASSSSQSSITQIHFQQKSVQEMSSSSEVTVRSSAREVIPTTTLYHSQQEVVHDQRAHHNNVASSYGNHYNETVMLVGGEDLPKVSTQALKQQYEKTIEEAAPAKEIKKIRIPESELCRACRKRVYPMESLIADKQNFHKSCFRCEHCRGKLSLGNYASLHGRMYCKPHYKQLFKSKGNYDEGFGQKPHKELWSNKNQQNTAEKTQVKSPSLEKKVMDSRSSTAQSALVTQDKDISKSVDENKKPTSKISVVWPPQTESPKKAFTIEEELKLVKPSWPPKEGSAQENDHLNQPTKPTFKETDIPAAKVENGPQENGKVQESAYLTENVKKSEETPAESETPTSPVAVAEEPVSITHTRETKESNSGSEAGAQVGSEMDSEVHPGVEEKEQSKGNDGGAVESVKVLEKNEGESKERVEEVKVNGHDGQMEDAAGVEKIQEEIDCIGNNDGVNNGEVKKVTVIDEEATAGQALNANTNNNNNNNNNGQTQLDYEILIQGLTEDDEKKNQSLLLTDTTKATDFLQADHCEESKWMPSEVLQLAQRDDAFVPVGAKCTEATDCYSDTNFFTETAEGTFAFKNEATEPKISTSSFLEDIFAGLSTSSSSLLSDFKSDIFSQSAGETPLVSALDDLLDFGMETREGADKAGDARGKDESGDSFATNYSAARDGPSLWADDDEALTVEEQIKRNRYYDDDDSDNS</sequence>
<evidence type="ECO:0000256" key="4">
    <source>
        <dbReference type="PROSITE-ProRule" id="PRU00125"/>
    </source>
</evidence>
<keyword evidence="1 4" id="KW-0479">Metal-binding</keyword>
<reference evidence="8" key="1">
    <citation type="submission" date="2015-09" db="EMBL/GenBank/DDBJ databases">
        <authorList>
            <person name="Sai Rama Sridatta P."/>
        </authorList>
    </citation>
    <scope>NUCLEOTIDE SEQUENCE [LARGE SCALE GENOMIC DNA]</scope>
</reference>
<accession>A0A4W6FPZ5</accession>
<feature type="compositionally biased region" description="Polar residues" evidence="5">
    <location>
        <begin position="321"/>
        <end position="331"/>
    </location>
</feature>
<dbReference type="Proteomes" id="UP000314980">
    <property type="component" value="Unassembled WGS sequence"/>
</dbReference>
<dbReference type="CDD" id="cd09442">
    <property type="entry name" value="LIM_Eplin_like"/>
    <property type="match status" value="1"/>
</dbReference>
<feature type="compositionally biased region" description="Basic and acidic residues" evidence="5">
    <location>
        <begin position="742"/>
        <end position="755"/>
    </location>
</feature>
<feature type="region of interest" description="Disordered" evidence="5">
    <location>
        <begin position="378"/>
        <end position="400"/>
    </location>
</feature>
<feature type="compositionally biased region" description="Basic and acidic residues" evidence="5">
    <location>
        <begin position="481"/>
        <end position="494"/>
    </location>
</feature>
<evidence type="ECO:0000313" key="7">
    <source>
        <dbReference type="Ensembl" id="ENSLCAP00010052653.1"/>
    </source>
</evidence>
<feature type="region of interest" description="Disordered" evidence="5">
    <location>
        <begin position="742"/>
        <end position="763"/>
    </location>
</feature>
<evidence type="ECO:0000259" key="6">
    <source>
        <dbReference type="PROSITE" id="PS50023"/>
    </source>
</evidence>
<dbReference type="Ensembl" id="ENSLCAT00010054014.1">
    <property type="protein sequence ID" value="ENSLCAP00010052653.1"/>
    <property type="gene ID" value="ENSLCAG00010024505.1"/>
</dbReference>
<evidence type="ECO:0000256" key="2">
    <source>
        <dbReference type="ARBA" id="ARBA00022833"/>
    </source>
</evidence>
<dbReference type="PROSITE" id="PS00478">
    <property type="entry name" value="LIM_DOMAIN_1"/>
    <property type="match status" value="1"/>
</dbReference>
<evidence type="ECO:0000256" key="3">
    <source>
        <dbReference type="ARBA" id="ARBA00023038"/>
    </source>
</evidence>
<keyword evidence="2 4" id="KW-0862">Zinc</keyword>
<dbReference type="GeneTree" id="ENSGT00940000167474"/>
<feature type="compositionally biased region" description="Basic and acidic residues" evidence="5">
    <location>
        <begin position="333"/>
        <end position="346"/>
    </location>
</feature>
<keyword evidence="3 4" id="KW-0440">LIM domain</keyword>
<dbReference type="InParanoid" id="A0A4W6FPZ5"/>
<keyword evidence="8" id="KW-1185">Reference proteome</keyword>
<reference evidence="7" key="3">
    <citation type="submission" date="2025-09" db="UniProtKB">
        <authorList>
            <consortium name="Ensembl"/>
        </authorList>
    </citation>
    <scope>IDENTIFICATION</scope>
</reference>
<dbReference type="AlphaFoldDB" id="A0A4W6FPZ5"/>
<proteinExistence type="predicted"/>
<dbReference type="GO" id="GO:0046872">
    <property type="term" value="F:metal ion binding"/>
    <property type="evidence" value="ECO:0007669"/>
    <property type="project" value="UniProtKB-KW"/>
</dbReference>
<feature type="compositionally biased region" description="Polar residues" evidence="5">
    <location>
        <begin position="296"/>
        <end position="311"/>
    </location>
</feature>
<feature type="region of interest" description="Disordered" evidence="5">
    <location>
        <begin position="429"/>
        <end position="502"/>
    </location>
</feature>
<dbReference type="FunFam" id="2.10.110.10:FF:000002">
    <property type="entry name" value="LIM domain and actin-binding 1"/>
    <property type="match status" value="1"/>
</dbReference>
<dbReference type="Gene3D" id="2.10.110.10">
    <property type="entry name" value="Cysteine Rich Protein"/>
    <property type="match status" value="1"/>
</dbReference>
<evidence type="ECO:0000256" key="5">
    <source>
        <dbReference type="SAM" id="MobiDB-lite"/>
    </source>
</evidence>
<feature type="region of interest" description="Disordered" evidence="5">
    <location>
        <begin position="1"/>
        <end position="55"/>
    </location>
</feature>
<dbReference type="SMART" id="SM00132">
    <property type="entry name" value="LIM"/>
    <property type="match status" value="1"/>
</dbReference>